<name>A0A6B0UCT9_IXORI</name>
<sequence length="94" mass="10756">MKSLPFIVLDLFINLVFYVACILCSICNAHAEKKNSMRTLWGVATHLKEASKISQFAPFKLLSAINKKIVQELFYSKIPENCKNSTFKRFTKVP</sequence>
<keyword evidence="1" id="KW-0472">Membrane</keyword>
<feature type="transmembrane region" description="Helical" evidence="1">
    <location>
        <begin position="6"/>
        <end position="29"/>
    </location>
</feature>
<protein>
    <submittedName>
        <fullName evidence="2">Putative secreted protein</fullName>
    </submittedName>
</protein>
<keyword evidence="1" id="KW-1133">Transmembrane helix</keyword>
<dbReference type="EMBL" id="GIFC01004934">
    <property type="protein sequence ID" value="MXU87017.1"/>
    <property type="molecule type" value="Transcribed_RNA"/>
</dbReference>
<keyword evidence="1" id="KW-0812">Transmembrane</keyword>
<accession>A0A6B0UCT9</accession>
<dbReference type="AlphaFoldDB" id="A0A6B0UCT9"/>
<proteinExistence type="predicted"/>
<evidence type="ECO:0000256" key="1">
    <source>
        <dbReference type="SAM" id="Phobius"/>
    </source>
</evidence>
<evidence type="ECO:0000313" key="2">
    <source>
        <dbReference type="EMBL" id="MXU87017.1"/>
    </source>
</evidence>
<organism evidence="2">
    <name type="scientific">Ixodes ricinus</name>
    <name type="common">Common tick</name>
    <name type="synonym">Acarus ricinus</name>
    <dbReference type="NCBI Taxonomy" id="34613"/>
    <lineage>
        <taxon>Eukaryota</taxon>
        <taxon>Metazoa</taxon>
        <taxon>Ecdysozoa</taxon>
        <taxon>Arthropoda</taxon>
        <taxon>Chelicerata</taxon>
        <taxon>Arachnida</taxon>
        <taxon>Acari</taxon>
        <taxon>Parasitiformes</taxon>
        <taxon>Ixodida</taxon>
        <taxon>Ixodoidea</taxon>
        <taxon>Ixodidae</taxon>
        <taxon>Ixodinae</taxon>
        <taxon>Ixodes</taxon>
    </lineage>
</organism>
<reference evidence="2" key="1">
    <citation type="submission" date="2019-12" db="EMBL/GenBank/DDBJ databases">
        <title>An insight into the sialome of adult female Ixodes ricinus ticks feeding for 6 days.</title>
        <authorList>
            <person name="Perner J."/>
            <person name="Ribeiro J.M.C."/>
        </authorList>
    </citation>
    <scope>NUCLEOTIDE SEQUENCE</scope>
    <source>
        <strain evidence="2">Semi-engorged</strain>
        <tissue evidence="2">Salivary glands</tissue>
    </source>
</reference>